<keyword evidence="1" id="KW-0433">Leucine-rich repeat</keyword>
<proteinExistence type="predicted"/>
<feature type="region of interest" description="Disordered" evidence="3">
    <location>
        <begin position="1"/>
        <end position="24"/>
    </location>
</feature>
<dbReference type="Gene3D" id="3.80.10.10">
    <property type="entry name" value="Ribonuclease Inhibitor"/>
    <property type="match status" value="1"/>
</dbReference>
<dbReference type="Pfam" id="PF13855">
    <property type="entry name" value="LRR_8"/>
    <property type="match status" value="1"/>
</dbReference>
<evidence type="ECO:0000256" key="1">
    <source>
        <dbReference type="ARBA" id="ARBA00022614"/>
    </source>
</evidence>
<feature type="region of interest" description="Disordered" evidence="3">
    <location>
        <begin position="1691"/>
        <end position="1712"/>
    </location>
</feature>
<dbReference type="SMART" id="SM00364">
    <property type="entry name" value="LRR_BAC"/>
    <property type="match status" value="3"/>
</dbReference>
<feature type="compositionally biased region" description="Low complexity" evidence="3">
    <location>
        <begin position="8"/>
        <end position="24"/>
    </location>
</feature>
<evidence type="ECO:0008006" key="6">
    <source>
        <dbReference type="Google" id="ProtNLM"/>
    </source>
</evidence>
<reference evidence="4" key="1">
    <citation type="submission" date="2022-12" db="EMBL/GenBank/DDBJ databases">
        <authorList>
            <person name="Webb A."/>
        </authorList>
    </citation>
    <scope>NUCLEOTIDE SEQUENCE</scope>
    <source>
        <strain evidence="4">Hp1</strain>
    </source>
</reference>
<feature type="region of interest" description="Disordered" evidence="3">
    <location>
        <begin position="70"/>
        <end position="90"/>
    </location>
</feature>
<dbReference type="PROSITE" id="PS51450">
    <property type="entry name" value="LRR"/>
    <property type="match status" value="1"/>
</dbReference>
<dbReference type="InterPro" id="IPR032675">
    <property type="entry name" value="LRR_dom_sf"/>
</dbReference>
<protein>
    <recommendedName>
        <fullName evidence="6">Zinc-finger domain-containing protein</fullName>
    </recommendedName>
</protein>
<dbReference type="InterPro" id="IPR001611">
    <property type="entry name" value="Leu-rich_rpt"/>
</dbReference>
<keyword evidence="2" id="KW-0677">Repeat</keyword>
<evidence type="ECO:0000256" key="2">
    <source>
        <dbReference type="ARBA" id="ARBA00022737"/>
    </source>
</evidence>
<dbReference type="SUPFAM" id="SSF52058">
    <property type="entry name" value="L domain-like"/>
    <property type="match status" value="1"/>
</dbReference>
<evidence type="ECO:0000313" key="4">
    <source>
        <dbReference type="EMBL" id="CAI5728951.1"/>
    </source>
</evidence>
<dbReference type="PANTHER" id="PTHR48051">
    <property type="match status" value="1"/>
</dbReference>
<dbReference type="GO" id="GO:0005737">
    <property type="term" value="C:cytoplasm"/>
    <property type="evidence" value="ECO:0007669"/>
    <property type="project" value="TreeGrafter"/>
</dbReference>
<evidence type="ECO:0000313" key="5">
    <source>
        <dbReference type="Proteomes" id="UP001162031"/>
    </source>
</evidence>
<dbReference type="InterPro" id="IPR003591">
    <property type="entry name" value="Leu-rich_rpt_typical-subtyp"/>
</dbReference>
<dbReference type="PANTHER" id="PTHR48051:SF54">
    <property type="entry name" value="LEUCINE-RICH REPEAT-CONTAINING PROTEIN"/>
    <property type="match status" value="1"/>
</dbReference>
<gene>
    <name evidence="4" type="ORF">HBR001_LOCUS4448</name>
</gene>
<comment type="caution">
    <text evidence="4">The sequence shown here is derived from an EMBL/GenBank/DDBJ whole genome shotgun (WGS) entry which is preliminary data.</text>
</comment>
<dbReference type="SMART" id="SM00369">
    <property type="entry name" value="LRR_TYP"/>
    <property type="match status" value="3"/>
</dbReference>
<dbReference type="Proteomes" id="UP001162031">
    <property type="component" value="Unassembled WGS sequence"/>
</dbReference>
<feature type="compositionally biased region" description="Basic and acidic residues" evidence="3">
    <location>
        <begin position="1593"/>
        <end position="1616"/>
    </location>
</feature>
<dbReference type="EMBL" id="CANTFL010000970">
    <property type="protein sequence ID" value="CAI5728951.1"/>
    <property type="molecule type" value="Genomic_DNA"/>
</dbReference>
<keyword evidence="5" id="KW-1185">Reference proteome</keyword>
<feature type="compositionally biased region" description="Basic and acidic residues" evidence="3">
    <location>
        <begin position="75"/>
        <end position="90"/>
    </location>
</feature>
<accession>A0AAV0TYJ2</accession>
<evidence type="ECO:0000256" key="3">
    <source>
        <dbReference type="SAM" id="MobiDB-lite"/>
    </source>
</evidence>
<sequence>MQPKLDGDASAAVSSAAGATDTEADTTTLKRLLEAAEERRRWIAKRNDIVMRKKNLLKLLELQAGKSATVTESNAQREKNEAEAMTREAKDVDAMDTAALARKKELQELQMRAGAAKKTQQMAASVLARNLKQLQVKRKRDERETHDGWRKRDCVARDGSAHIAAAIAAPFTPTTTAVPDMPPFATAPDLDVGTPELTEAACFRIATRHLMQTGLMISSEKLKEAFAVYTGKILDEGMDSLVLDRCLVSSDVREPRHTSWTSIATKCVPWQPGRQSLEIPTFISSSAARIQSLIDVEKEVVAAACNTLQPLDVQEPDRSAELIRRHRHASFMETWLASGGTTPTLSVLLCASIGVHRVEPTIVRSFGMPNRSNGQIADVFDDVGRWLREQAETTGQYSNLPLQSVGLDTFRMAGASVSSKYAKPFSVENESIVRQLRGAETANASTLEKTIDPMKILCHYELNGACNDENCSNYHQKDYKSVGRSTSSVGHRTFDGSDTKDAKQTEPDHLLLSFAELRGKLMKKWPLISTQTLSVAIGQSSSGKPDVPDVTMSSGTNAMERVGRHGVRHGEDADANDDNFIALEKDGEPLEAVDARYFRSLDSGKAVGDKLVENVENDPNNPAAWLLLAIYQLDLDGGVSDEIAQQSDNDRLHQQLVFLSTELDTNLRGGASHVIDVGETNLKRCLHTLSRGLEVEANAYCEALWLLYLCLCKQVTNKQTQLDMAEQAVQFLPNSHALWLRYVSTYDFDSVGMAEEIYWRLLAHLAQDAMATEDGQLALKPTPTKQRSILLAAICFHLCIKLWNAGATSRVVEILSALLEFGNTSSDLDCCSMIRGQLRSEELVVFCLAFAHVLLFNELPELIEHWVVASSDEDIPVKGMAYSLGLFERACLHKDEDIFARVLAAYDLAYQTFEKECDNDRDTGNVILVNWMLALAHHDDRGENKKTLQTFFEQKLDAIQQFPDASLIAAKLMGSTQTGKEQGCQLMVSMVSQSLLATFPEALHRYLSACRQFPELVDALNDTLVNTMERLAGLLCFDVDEVKKSFHDIMYDTNSVCKLRAQKALLDGLLAAWVDKFGALQTLNRDRSIDERPKQLAQICVALDICQLMGILLGPSAAIDGIQRVLSSSSFGAVSYEARQLAWAQRFLFQLDLLQRNEPESLPWREHQARLTRLLHKYMDEMSVEAELARQVSQYVRRDIARNAVDGAVRACLYPERHHLITFDVNLQLFLLCSSAVAEREQAAFYASFTTSLALSPDFSLAFTSIACHRWELLAARASLKKCLAGTKTRRSLILQALVAVEVRLGNMKAVSCLLQSEIVADPLQLETWRLIVGLEVLFGETLDARSEQIAEDMEKRQVVFTCNTFGDDKRSSQKDILQGGDFESTSLNLRGLGLTHVPNAVLLNENLVSLDISGNKLTDLPAGLCRLQNLRTLNVSENALIKFPACVHGLTQLKELRLAHNNLTTVPLPELSHLVVFDVRWNAITRFPARASFPPLHLSVLQAEGNAIPAGELSRISESLSRKTGDASHGLNTQESMCKLDKEVEENGEGHMEMQTGVKFCESTSGQHNEACLFESTEVEMAVGDTDAASVRTERESGEDQATKQKAVDTTRKSNEDEEDQTSDNSVTQPKRCSAGQVVVEDDADTQSKQGQTLDEENAGGEMSDAVSTAGIEQTSIEKNTAGVLTKNELTTASTAAEQSRETVEMDGSNFCEGEGLETLASDDHVAAINLTTEVVAAVAATHSVIDLAISDINDPDTAGMAKNDALAHDRVVSTVASERQSGHDGKIVTRRDLAEYMEQNHIHSRAEVRARHPALWRQFLANCLPMGLELPACRLCFAPNDGYNQRFNTTVLCVRCLEDALIVLKHRNENSNEAQEIG</sequence>
<dbReference type="InterPro" id="IPR050216">
    <property type="entry name" value="LRR_domain-containing"/>
</dbReference>
<organism evidence="4 5">
    <name type="scientific">Hyaloperonospora brassicae</name>
    <name type="common">Brassica downy mildew</name>
    <name type="synonym">Peronospora brassicae</name>
    <dbReference type="NCBI Taxonomy" id="162125"/>
    <lineage>
        <taxon>Eukaryota</taxon>
        <taxon>Sar</taxon>
        <taxon>Stramenopiles</taxon>
        <taxon>Oomycota</taxon>
        <taxon>Peronosporomycetes</taxon>
        <taxon>Peronosporales</taxon>
        <taxon>Peronosporaceae</taxon>
        <taxon>Hyaloperonospora</taxon>
    </lineage>
</organism>
<name>A0AAV0TYJ2_HYABA</name>
<feature type="region of interest" description="Disordered" evidence="3">
    <location>
        <begin position="1584"/>
        <end position="1676"/>
    </location>
</feature>